<organism evidence="3 4">
    <name type="scientific">Erythrobacter neustonensis</name>
    <dbReference type="NCBI Taxonomy" id="1112"/>
    <lineage>
        <taxon>Bacteria</taxon>
        <taxon>Pseudomonadati</taxon>
        <taxon>Pseudomonadota</taxon>
        <taxon>Alphaproteobacteria</taxon>
        <taxon>Sphingomonadales</taxon>
        <taxon>Erythrobacteraceae</taxon>
        <taxon>Erythrobacter/Porphyrobacter group</taxon>
        <taxon>Erythrobacter</taxon>
    </lineage>
</organism>
<keyword evidence="1" id="KW-0472">Membrane</keyword>
<proteinExistence type="predicted"/>
<evidence type="ECO:0000259" key="2">
    <source>
        <dbReference type="Pfam" id="PF25231"/>
    </source>
</evidence>
<keyword evidence="4" id="KW-1185">Reference proteome</keyword>
<dbReference type="InterPro" id="IPR057169">
    <property type="entry name" value="DUF7847"/>
</dbReference>
<reference evidence="3 4" key="1">
    <citation type="submission" date="2016-05" db="EMBL/GenBank/DDBJ databases">
        <title>Compelete Genome Sequence of Bacteriochlorophyll-Synthesizing Bacterium Porphyrobacter neustonensis DSM 9434.</title>
        <authorList>
            <person name="Shi X.-L."/>
            <person name="Wu Y.-H."/>
            <person name="Cheng H."/>
            <person name="Xu L."/>
            <person name="Zhang X.-Q."/>
            <person name="Wang C.-S."/>
            <person name="Xu X.-W."/>
        </authorList>
    </citation>
    <scope>NUCLEOTIDE SEQUENCE [LARGE SCALE GENOMIC DNA]</scope>
    <source>
        <strain evidence="3 4">DSM 9434</strain>
    </source>
</reference>
<evidence type="ECO:0000256" key="1">
    <source>
        <dbReference type="SAM" id="Phobius"/>
    </source>
</evidence>
<accession>A0A192D1D4</accession>
<keyword evidence="1" id="KW-0812">Transmembrane</keyword>
<keyword evidence="1" id="KW-1133">Transmembrane helix</keyword>
<evidence type="ECO:0000313" key="4">
    <source>
        <dbReference type="Proteomes" id="UP000078263"/>
    </source>
</evidence>
<feature type="transmembrane region" description="Helical" evidence="1">
    <location>
        <begin position="80"/>
        <end position="101"/>
    </location>
</feature>
<feature type="transmembrane region" description="Helical" evidence="1">
    <location>
        <begin position="244"/>
        <end position="265"/>
    </location>
</feature>
<feature type="transmembrane region" description="Helical" evidence="1">
    <location>
        <begin position="148"/>
        <end position="169"/>
    </location>
</feature>
<dbReference type="RefSeq" id="WP_068349356.1">
    <property type="nucleotide sequence ID" value="NZ_CP016033.1"/>
</dbReference>
<dbReference type="EMBL" id="CP016033">
    <property type="protein sequence ID" value="ANK11935.1"/>
    <property type="molecule type" value="Genomic_DNA"/>
</dbReference>
<feature type="domain" description="DUF7847" evidence="2">
    <location>
        <begin position="125"/>
        <end position="268"/>
    </location>
</feature>
<name>A0A192D1D4_9SPHN</name>
<protein>
    <recommendedName>
        <fullName evidence="2">DUF7847 domain-containing protein</fullName>
    </recommendedName>
</protein>
<dbReference type="Pfam" id="PF25231">
    <property type="entry name" value="DUF7847"/>
    <property type="match status" value="1"/>
</dbReference>
<sequence>MQTRKLNMGKAWTQATGLIGANRDTLSAIAGLFFFVPSFAGGVFVPDLASSAAAAPSGADPQVAFQALVDQISAVYAEHWPLFLGLTIVQFIGIMAVFALLSGRGNPTVGEALGTGIKSLPSYIAAQLISAVGISFAVGVPLSLLSLISPALGAVAVLLALPMMAWLFIRFSMTTAAIAIEGERNPIAALRRSWRLTKGNSLRIFLFLFLLMFTIGILATLVSAILGLILSAFGEPVASIGIDIVSALVTALVTTVFLVVSIAIYRQLSGPPAAALAETFE</sequence>
<dbReference type="STRING" id="1112.A9D12_02115"/>
<dbReference type="AlphaFoldDB" id="A0A192D1D4"/>
<feature type="transmembrane region" description="Helical" evidence="1">
    <location>
        <begin position="204"/>
        <end position="232"/>
    </location>
</feature>
<dbReference type="KEGG" id="pns:A9D12_02115"/>
<feature type="transmembrane region" description="Helical" evidence="1">
    <location>
        <begin position="122"/>
        <end position="142"/>
    </location>
</feature>
<gene>
    <name evidence="3" type="ORF">A9D12_02115</name>
</gene>
<dbReference type="Proteomes" id="UP000078263">
    <property type="component" value="Chromosome"/>
</dbReference>
<evidence type="ECO:0000313" key="3">
    <source>
        <dbReference type="EMBL" id="ANK11935.1"/>
    </source>
</evidence>